<keyword evidence="4" id="KW-1185">Reference proteome</keyword>
<gene>
    <name evidence="3" type="ORF">CBP51_12360</name>
</gene>
<comment type="caution">
    <text evidence="3">The sequence shown here is derived from an EMBL/GenBank/DDBJ whole genome shotgun (WGS) entry which is preliminary data.</text>
</comment>
<organism evidence="3 4">
    <name type="scientific">Cellvibrio mixtus</name>
    <dbReference type="NCBI Taxonomy" id="39650"/>
    <lineage>
        <taxon>Bacteria</taxon>
        <taxon>Pseudomonadati</taxon>
        <taxon>Pseudomonadota</taxon>
        <taxon>Gammaproteobacteria</taxon>
        <taxon>Cellvibrionales</taxon>
        <taxon>Cellvibrionaceae</taxon>
        <taxon>Cellvibrio</taxon>
    </lineage>
</organism>
<reference evidence="4" key="1">
    <citation type="submission" date="2017-05" db="EMBL/GenBank/DDBJ databases">
        <authorList>
            <person name="Barney B.M."/>
        </authorList>
    </citation>
    <scope>NUCLEOTIDE SEQUENCE [LARGE SCALE GENOMIC DNA]</scope>
    <source>
        <strain evidence="4">PSBB022</strain>
    </source>
</reference>
<sequence>MDDYDPPPIEDNQDYVDLPPSAPKALQLDIISSDGVVISWGAATDDVGLSRYEVRRNGITIGTSTAQKRSFEDTGLKANTYYTYTVRAIDIAGNRSNFSDALIAKTTNTTSGSASSSSSKISTNSSSQSSISSPSHNSSSSSSIANQSSSTGSSTASSTSSKNSVRIEWTTPSIRENGEYLELHEIGGYEIRYRPSNSTVYLQEVIMNNNITYYERDDITKDTIFQIAVFDTNGLYSRFIQLTPQ</sequence>
<feature type="domain" description="Fibronectin type-III" evidence="2">
    <location>
        <begin position="22"/>
        <end position="109"/>
    </location>
</feature>
<evidence type="ECO:0000313" key="3">
    <source>
        <dbReference type="EMBL" id="OZY87713.1"/>
    </source>
</evidence>
<name>A0A266QCV6_9GAMM</name>
<evidence type="ECO:0000313" key="4">
    <source>
        <dbReference type="Proteomes" id="UP000216101"/>
    </source>
</evidence>
<dbReference type="InterPro" id="IPR013783">
    <property type="entry name" value="Ig-like_fold"/>
</dbReference>
<protein>
    <recommendedName>
        <fullName evidence="2">Fibronectin type-III domain-containing protein</fullName>
    </recommendedName>
</protein>
<accession>A0A266QCV6</accession>
<proteinExistence type="predicted"/>
<feature type="region of interest" description="Disordered" evidence="1">
    <location>
        <begin position="107"/>
        <end position="166"/>
    </location>
</feature>
<dbReference type="Pfam" id="PF00041">
    <property type="entry name" value="fn3"/>
    <property type="match status" value="1"/>
</dbReference>
<dbReference type="SMART" id="SM00060">
    <property type="entry name" value="FN3"/>
    <property type="match status" value="1"/>
</dbReference>
<dbReference type="InterPro" id="IPR003961">
    <property type="entry name" value="FN3_dom"/>
</dbReference>
<dbReference type="SUPFAM" id="SSF49265">
    <property type="entry name" value="Fibronectin type III"/>
    <property type="match status" value="1"/>
</dbReference>
<dbReference type="EMBL" id="NHNI01000001">
    <property type="protein sequence ID" value="OZY87713.1"/>
    <property type="molecule type" value="Genomic_DNA"/>
</dbReference>
<dbReference type="CDD" id="cd00063">
    <property type="entry name" value="FN3"/>
    <property type="match status" value="1"/>
</dbReference>
<evidence type="ECO:0000259" key="2">
    <source>
        <dbReference type="PROSITE" id="PS50853"/>
    </source>
</evidence>
<dbReference type="RefSeq" id="WP_094985067.1">
    <property type="nucleotide sequence ID" value="NZ_NHNI01000001.1"/>
</dbReference>
<feature type="compositionally biased region" description="Low complexity" evidence="1">
    <location>
        <begin position="107"/>
        <end position="164"/>
    </location>
</feature>
<evidence type="ECO:0000256" key="1">
    <source>
        <dbReference type="SAM" id="MobiDB-lite"/>
    </source>
</evidence>
<dbReference type="Gene3D" id="2.60.40.10">
    <property type="entry name" value="Immunoglobulins"/>
    <property type="match status" value="2"/>
</dbReference>
<dbReference type="InterPro" id="IPR036116">
    <property type="entry name" value="FN3_sf"/>
</dbReference>
<dbReference type="Proteomes" id="UP000216101">
    <property type="component" value="Unassembled WGS sequence"/>
</dbReference>
<dbReference type="PROSITE" id="PS50853">
    <property type="entry name" value="FN3"/>
    <property type="match status" value="1"/>
</dbReference>
<dbReference type="AlphaFoldDB" id="A0A266QCV6"/>